<keyword evidence="1" id="KW-0347">Helicase</keyword>
<dbReference type="InterPro" id="IPR025476">
    <property type="entry name" value="Helitron_helicase-like"/>
</dbReference>
<sequence>MKEYYAYIIQHQPNQGTTLLQGGRLFQQYLVDSFMTVEEQRLKGTRNNQDTLRVDLYHNLCDAVTQGDMSATGLRERIVQKFYRQPTIHDAEISRCNGSMSSIWKSRPVHHKSPDWPEIGTQVFKMKLTELMDDLTKRHVFGDCYAVVYVIEFQKQGLPHAHILLWLEERFNKDTKYAACTTEGKCSKHYPKAFLEETMIDEDGYPIYRRRNNKVTAKKGKFTYNNKHVVPYNRADGASVQISQVDEIKNYLICQFIAPCEAIWRLFSFDIHHSYPMIMQLNYHLPNQNTVTLRDSEDLPTLLEKEGINITMLTDWFELYKRGPATKGYTYAEIPQHYNAIEHCKRSSIVWKLVTVNKQTYATFKAACFTYGLLNDDKEWSHAIVETKFWLIREALDFDVNKSRDEHEQLHSLLNPEQHLVYDKVIESMHSESGQFYFIRIASFLLPGDRTTHNRFAILLELVENNTCGIKQNTHLAELLQQLKLVIWDEAPMTRREDFLEDLFPKQISGNPTFSLHKEITLPEVTHEIHDSKGCSFLSEKLPDIDSFNDIRPHFDNNPLSGSTTYSSNSLLEEFTDELALITYPLDYDDNLQFDIESDLREIEFLLYQGKDSALKDSIDQTDLANFDAYFVDPTPEMFTDEHAPDYSFPPRFNDFFKDDDLPSPDNEDKVFNPGILIHEKLVKIITRVAQEKKLATSKASLVFEDFDPPFYEPIVFKNVPNSMRLLPFSSENEEKVFKPGIYTFEKLSSIPGNMKTLANGFYTQASSPLFNLGITYPNLIELTFILWPT</sequence>
<dbReference type="PANTHER" id="PTHR10492">
    <property type="match status" value="1"/>
</dbReference>
<dbReference type="Pfam" id="PF14214">
    <property type="entry name" value="Helitron_like_N"/>
    <property type="match status" value="2"/>
</dbReference>
<comment type="cofactor">
    <cofactor evidence="1">
        <name>Mg(2+)</name>
        <dbReference type="ChEBI" id="CHEBI:18420"/>
    </cofactor>
</comment>
<dbReference type="InterPro" id="IPR010285">
    <property type="entry name" value="DNA_helicase_pif1-like_DEAD"/>
</dbReference>
<dbReference type="AlphaFoldDB" id="A0A6L2LK61"/>
<dbReference type="GO" id="GO:0006310">
    <property type="term" value="P:DNA recombination"/>
    <property type="evidence" value="ECO:0007669"/>
    <property type="project" value="UniProtKB-KW"/>
</dbReference>
<protein>
    <recommendedName>
        <fullName evidence="1">ATP-dependent DNA helicase</fullName>
        <ecNumber evidence="1">5.6.2.3</ecNumber>
    </recommendedName>
</protein>
<name>A0A6L2LK61_TANCI</name>
<feature type="domain" description="Helitron helicase-like" evidence="3">
    <location>
        <begin position="107"/>
        <end position="165"/>
    </location>
</feature>
<organism evidence="4">
    <name type="scientific">Tanacetum cinerariifolium</name>
    <name type="common">Dalmatian daisy</name>
    <name type="synonym">Chrysanthemum cinerariifolium</name>
    <dbReference type="NCBI Taxonomy" id="118510"/>
    <lineage>
        <taxon>Eukaryota</taxon>
        <taxon>Viridiplantae</taxon>
        <taxon>Streptophyta</taxon>
        <taxon>Embryophyta</taxon>
        <taxon>Tracheophyta</taxon>
        <taxon>Spermatophyta</taxon>
        <taxon>Magnoliopsida</taxon>
        <taxon>eudicotyledons</taxon>
        <taxon>Gunneridae</taxon>
        <taxon>Pentapetalae</taxon>
        <taxon>asterids</taxon>
        <taxon>campanulids</taxon>
        <taxon>Asterales</taxon>
        <taxon>Asteraceae</taxon>
        <taxon>Asteroideae</taxon>
        <taxon>Anthemideae</taxon>
        <taxon>Anthemidinae</taxon>
        <taxon>Tanacetum</taxon>
    </lineage>
</organism>
<reference evidence="4" key="1">
    <citation type="journal article" date="2019" name="Sci. Rep.">
        <title>Draft genome of Tanacetum cinerariifolium, the natural source of mosquito coil.</title>
        <authorList>
            <person name="Yamashiro T."/>
            <person name="Shiraishi A."/>
            <person name="Satake H."/>
            <person name="Nakayama K."/>
        </authorList>
    </citation>
    <scope>NUCLEOTIDE SEQUENCE</scope>
</reference>
<keyword evidence="1" id="KW-0227">DNA damage</keyword>
<evidence type="ECO:0000256" key="1">
    <source>
        <dbReference type="RuleBase" id="RU363044"/>
    </source>
</evidence>
<keyword evidence="1" id="KW-0234">DNA repair</keyword>
<comment type="caution">
    <text evidence="4">The sequence shown here is derived from an EMBL/GenBank/DDBJ whole genome shotgun (WGS) entry which is preliminary data.</text>
</comment>
<dbReference type="GO" id="GO:0006281">
    <property type="term" value="P:DNA repair"/>
    <property type="evidence" value="ECO:0007669"/>
    <property type="project" value="UniProtKB-KW"/>
</dbReference>
<gene>
    <name evidence="4" type="ORF">Tci_034194</name>
</gene>
<evidence type="ECO:0000313" key="4">
    <source>
        <dbReference type="EMBL" id="GEU62216.1"/>
    </source>
</evidence>
<dbReference type="GO" id="GO:0000723">
    <property type="term" value="P:telomere maintenance"/>
    <property type="evidence" value="ECO:0007669"/>
    <property type="project" value="InterPro"/>
</dbReference>
<evidence type="ECO:0000259" key="2">
    <source>
        <dbReference type="Pfam" id="PF05970"/>
    </source>
</evidence>
<dbReference type="GO" id="GO:0043139">
    <property type="term" value="F:5'-3' DNA helicase activity"/>
    <property type="evidence" value="ECO:0007669"/>
    <property type="project" value="UniProtKB-EC"/>
</dbReference>
<keyword evidence="1" id="KW-0067">ATP-binding</keyword>
<dbReference type="EMBL" id="BKCJ010004637">
    <property type="protein sequence ID" value="GEU62216.1"/>
    <property type="molecule type" value="Genomic_DNA"/>
</dbReference>
<dbReference type="PANTHER" id="PTHR10492:SF57">
    <property type="entry name" value="ATP-DEPENDENT DNA HELICASE"/>
    <property type="match status" value="1"/>
</dbReference>
<keyword evidence="1" id="KW-0233">DNA recombination</keyword>
<comment type="catalytic activity">
    <reaction evidence="1">
        <text>ATP + H2O = ADP + phosphate + H(+)</text>
        <dbReference type="Rhea" id="RHEA:13065"/>
        <dbReference type="ChEBI" id="CHEBI:15377"/>
        <dbReference type="ChEBI" id="CHEBI:15378"/>
        <dbReference type="ChEBI" id="CHEBI:30616"/>
        <dbReference type="ChEBI" id="CHEBI:43474"/>
        <dbReference type="ChEBI" id="CHEBI:456216"/>
        <dbReference type="EC" id="5.6.2.3"/>
    </reaction>
</comment>
<dbReference type="EC" id="5.6.2.3" evidence="1"/>
<dbReference type="Pfam" id="PF05970">
    <property type="entry name" value="PIF1"/>
    <property type="match status" value="1"/>
</dbReference>
<keyword evidence="1" id="KW-0547">Nucleotide-binding</keyword>
<comment type="similarity">
    <text evidence="1">Belongs to the helicase family.</text>
</comment>
<proteinExistence type="inferred from homology"/>
<dbReference type="GO" id="GO:0005524">
    <property type="term" value="F:ATP binding"/>
    <property type="evidence" value="ECO:0007669"/>
    <property type="project" value="UniProtKB-KW"/>
</dbReference>
<evidence type="ECO:0000259" key="3">
    <source>
        <dbReference type="Pfam" id="PF14214"/>
    </source>
</evidence>
<feature type="domain" description="DNA helicase Pif1-like DEAD-box helicase" evidence="2">
    <location>
        <begin position="441"/>
        <end position="499"/>
    </location>
</feature>
<accession>A0A6L2LK61</accession>
<keyword evidence="1" id="KW-0378">Hydrolase</keyword>
<dbReference type="GO" id="GO:0016787">
    <property type="term" value="F:hydrolase activity"/>
    <property type="evidence" value="ECO:0007669"/>
    <property type="project" value="UniProtKB-KW"/>
</dbReference>
<feature type="domain" description="Helitron helicase-like" evidence="3">
    <location>
        <begin position="4"/>
        <end position="75"/>
    </location>
</feature>